<evidence type="ECO:0000313" key="2">
    <source>
        <dbReference type="Proteomes" id="UP000236845"/>
    </source>
</evidence>
<gene>
    <name evidence="1" type="ORF">COT26_01255</name>
</gene>
<sequence length="104" mass="12114">LGKRVDPFIPALQRLKQVLMTPLSCGVSWNRKNPREARVCKNYLAFNRSWIVCDRTVFADNHFKSRMFGSYRKAGIGDLDPKVEIFPFHNCFGYIQRHVKTPGR</sequence>
<feature type="non-terminal residue" evidence="1">
    <location>
        <position position="1"/>
    </location>
</feature>
<organism evidence="1 2">
    <name type="scientific">Candidatus Kerfeldbacteria bacterium CG08_land_8_20_14_0_20_43_14</name>
    <dbReference type="NCBI Taxonomy" id="2014246"/>
    <lineage>
        <taxon>Bacteria</taxon>
        <taxon>Candidatus Kerfeldiibacteriota</taxon>
    </lineage>
</organism>
<dbReference type="EMBL" id="PEXW01000026">
    <property type="protein sequence ID" value="PIS40819.1"/>
    <property type="molecule type" value="Genomic_DNA"/>
</dbReference>
<comment type="caution">
    <text evidence="1">The sequence shown here is derived from an EMBL/GenBank/DDBJ whole genome shotgun (WGS) entry which is preliminary data.</text>
</comment>
<accession>A0A2H0YRB5</accession>
<reference evidence="2" key="1">
    <citation type="submission" date="2017-09" db="EMBL/GenBank/DDBJ databases">
        <title>Depth-based differentiation of microbial function through sediment-hosted aquifers and enrichment of novel symbionts in the deep terrestrial subsurface.</title>
        <authorList>
            <person name="Probst A.J."/>
            <person name="Ladd B."/>
            <person name="Jarett J.K."/>
            <person name="Geller-Mcgrath D.E."/>
            <person name="Sieber C.M.K."/>
            <person name="Emerson J.B."/>
            <person name="Anantharaman K."/>
            <person name="Thomas B.C."/>
            <person name="Malmstrom R."/>
            <person name="Stieglmeier M."/>
            <person name="Klingl A."/>
            <person name="Woyke T."/>
            <person name="Ryan C.M."/>
            <person name="Banfield J.F."/>
        </authorList>
    </citation>
    <scope>NUCLEOTIDE SEQUENCE [LARGE SCALE GENOMIC DNA]</scope>
</reference>
<dbReference type="AlphaFoldDB" id="A0A2H0YRB5"/>
<name>A0A2H0YRB5_9BACT</name>
<dbReference type="Proteomes" id="UP000236845">
    <property type="component" value="Unassembled WGS sequence"/>
</dbReference>
<proteinExistence type="predicted"/>
<protein>
    <submittedName>
        <fullName evidence="1">Uncharacterized protein</fullName>
    </submittedName>
</protein>
<evidence type="ECO:0000313" key="1">
    <source>
        <dbReference type="EMBL" id="PIS40819.1"/>
    </source>
</evidence>